<dbReference type="EMBL" id="JAANER010000004">
    <property type="protein sequence ID" value="KAG9191395.1"/>
    <property type="molecule type" value="Genomic_DNA"/>
</dbReference>
<gene>
    <name evidence="1" type="ORF">G6011_09483</name>
</gene>
<organism evidence="1 2">
    <name type="scientific">Alternaria panax</name>
    <dbReference type="NCBI Taxonomy" id="48097"/>
    <lineage>
        <taxon>Eukaryota</taxon>
        <taxon>Fungi</taxon>
        <taxon>Dikarya</taxon>
        <taxon>Ascomycota</taxon>
        <taxon>Pezizomycotina</taxon>
        <taxon>Dothideomycetes</taxon>
        <taxon>Pleosporomycetidae</taxon>
        <taxon>Pleosporales</taxon>
        <taxon>Pleosporineae</taxon>
        <taxon>Pleosporaceae</taxon>
        <taxon>Alternaria</taxon>
        <taxon>Alternaria sect. Panax</taxon>
    </lineage>
</organism>
<proteinExistence type="predicted"/>
<comment type="caution">
    <text evidence="1">The sequence shown here is derived from an EMBL/GenBank/DDBJ whole genome shotgun (WGS) entry which is preliminary data.</text>
</comment>
<sequence>MVRLDFLQWGFSKRPGSDKRYVDIILGVGVKKKPDVTSLSSFSHMAWEANLCVGKISKVQTECAAIVPKALQGEYLDAFRKLQRVAAAFTLLENLSSRRITSDLDIFLDCARIASYLSDESEETDAQEIDRMRTQLDVAKGVCVGLLDYVLGFTFTLKTKDLETSTYNNLGKFKSWWAANHPQQRSNEISTQSAKWNTVKEAVSACRATQTRPKTEVRARRAIKDFNRRENEKVIKQKTELTKTLRAGCIELVTVSGLRKNRVSRKFGM</sequence>
<protein>
    <submittedName>
        <fullName evidence="1">Uncharacterized protein</fullName>
    </submittedName>
</protein>
<keyword evidence="2" id="KW-1185">Reference proteome</keyword>
<dbReference type="Proteomes" id="UP001199106">
    <property type="component" value="Unassembled WGS sequence"/>
</dbReference>
<dbReference type="AlphaFoldDB" id="A0AAD4NRF1"/>
<reference evidence="1" key="1">
    <citation type="submission" date="2021-07" db="EMBL/GenBank/DDBJ databases">
        <title>Genome Resource of American Ginseng Black Spot Pathogen Alternaria panax.</title>
        <authorList>
            <person name="Qiu C."/>
            <person name="Wang W."/>
            <person name="Liu Z."/>
        </authorList>
    </citation>
    <scope>NUCLEOTIDE SEQUENCE</scope>
    <source>
        <strain evidence="1">BNCC115425</strain>
    </source>
</reference>
<name>A0AAD4NRF1_9PLEO</name>
<evidence type="ECO:0000313" key="1">
    <source>
        <dbReference type="EMBL" id="KAG9191395.1"/>
    </source>
</evidence>
<accession>A0AAD4NRF1</accession>
<evidence type="ECO:0000313" key="2">
    <source>
        <dbReference type="Proteomes" id="UP001199106"/>
    </source>
</evidence>